<dbReference type="SUPFAM" id="SSF54197">
    <property type="entry name" value="HIT-like"/>
    <property type="match status" value="1"/>
</dbReference>
<dbReference type="Pfam" id="PF11969">
    <property type="entry name" value="DcpS_C"/>
    <property type="match status" value="1"/>
</dbReference>
<name>A0A1R2ANY4_9CILI</name>
<dbReference type="InterPro" id="IPR036265">
    <property type="entry name" value="HIT-like_sf"/>
</dbReference>
<dbReference type="PANTHER" id="PTHR12486:SF5">
    <property type="entry name" value="ADENOSINE 5'-MONOPHOSPHORAMIDASE HINT3"/>
    <property type="match status" value="1"/>
</dbReference>
<evidence type="ECO:0000313" key="6">
    <source>
        <dbReference type="Proteomes" id="UP000187209"/>
    </source>
</evidence>
<keyword evidence="2" id="KW-0378">Hydrolase</keyword>
<dbReference type="GO" id="GO:0016787">
    <property type="term" value="F:hydrolase activity"/>
    <property type="evidence" value="ECO:0007669"/>
    <property type="project" value="UniProtKB-KW"/>
</dbReference>
<dbReference type="PANTHER" id="PTHR12486">
    <property type="entry name" value="APRATAXIN-RELATED"/>
    <property type="match status" value="1"/>
</dbReference>
<dbReference type="OrthoDB" id="672793at2759"/>
<feature type="domain" description="HIT" evidence="4">
    <location>
        <begin position="1"/>
        <end position="97"/>
    </location>
</feature>
<comment type="caution">
    <text evidence="5">The sequence shown here is derived from an EMBL/GenBank/DDBJ whole genome shotgun (WGS) entry which is preliminary data.</text>
</comment>
<dbReference type="AlphaFoldDB" id="A0A1R2ANY4"/>
<dbReference type="InterPro" id="IPR011146">
    <property type="entry name" value="HIT-like"/>
</dbReference>
<dbReference type="EMBL" id="MPUH01001784">
    <property type="protein sequence ID" value="OMJ66217.1"/>
    <property type="molecule type" value="Genomic_DNA"/>
</dbReference>
<keyword evidence="6" id="KW-1185">Reference proteome</keyword>
<accession>A0A1R2ANY4</accession>
<feature type="short sequence motif" description="Histidine triad motif" evidence="3">
    <location>
        <begin position="78"/>
        <end position="82"/>
    </location>
</feature>
<dbReference type="PROSITE" id="PS51084">
    <property type="entry name" value="HIT_2"/>
    <property type="match status" value="1"/>
</dbReference>
<gene>
    <name evidence="5" type="ORF">SteCoe_37028</name>
</gene>
<keyword evidence="1" id="KW-0547">Nucleotide-binding</keyword>
<organism evidence="5 6">
    <name type="scientific">Stentor coeruleus</name>
    <dbReference type="NCBI Taxonomy" id="5963"/>
    <lineage>
        <taxon>Eukaryota</taxon>
        <taxon>Sar</taxon>
        <taxon>Alveolata</taxon>
        <taxon>Ciliophora</taxon>
        <taxon>Postciliodesmatophora</taxon>
        <taxon>Heterotrichea</taxon>
        <taxon>Heterotrichida</taxon>
        <taxon>Stentoridae</taxon>
        <taxon>Stentor</taxon>
    </lineage>
</organism>
<dbReference type="Proteomes" id="UP000187209">
    <property type="component" value="Unassembled WGS sequence"/>
</dbReference>
<sequence>MIYQDELISIFKDIKEDAKFHMLAVPNEHIRNINFLGLEHVEMIQRMIEIGLMKLKEMFPGEKYAFGFHYPPRNSIDHLHMHCLVKPFKKFKSKMSYSKYFWFISPEEVVRKILDENNHKSKSS</sequence>
<evidence type="ECO:0000256" key="3">
    <source>
        <dbReference type="PROSITE-ProRule" id="PRU00464"/>
    </source>
</evidence>
<evidence type="ECO:0000256" key="1">
    <source>
        <dbReference type="ARBA" id="ARBA00022741"/>
    </source>
</evidence>
<proteinExistence type="predicted"/>
<evidence type="ECO:0000256" key="2">
    <source>
        <dbReference type="ARBA" id="ARBA00022801"/>
    </source>
</evidence>
<evidence type="ECO:0000313" key="5">
    <source>
        <dbReference type="EMBL" id="OMJ66217.1"/>
    </source>
</evidence>
<dbReference type="Gene3D" id="3.30.428.10">
    <property type="entry name" value="HIT-like"/>
    <property type="match status" value="1"/>
</dbReference>
<protein>
    <recommendedName>
        <fullName evidence="4">HIT domain-containing protein</fullName>
    </recommendedName>
</protein>
<evidence type="ECO:0000259" key="4">
    <source>
        <dbReference type="PROSITE" id="PS51084"/>
    </source>
</evidence>
<dbReference type="GO" id="GO:0000166">
    <property type="term" value="F:nucleotide binding"/>
    <property type="evidence" value="ECO:0007669"/>
    <property type="project" value="UniProtKB-KW"/>
</dbReference>
<reference evidence="5 6" key="1">
    <citation type="submission" date="2016-11" db="EMBL/GenBank/DDBJ databases">
        <title>The macronuclear genome of Stentor coeruleus: a giant cell with tiny introns.</title>
        <authorList>
            <person name="Slabodnick M."/>
            <person name="Ruby J.G."/>
            <person name="Reiff S.B."/>
            <person name="Swart E.C."/>
            <person name="Gosai S."/>
            <person name="Prabakaran S."/>
            <person name="Witkowska E."/>
            <person name="Larue G.E."/>
            <person name="Fisher S."/>
            <person name="Freeman R.M."/>
            <person name="Gunawardena J."/>
            <person name="Chu W."/>
            <person name="Stover N.A."/>
            <person name="Gregory B.D."/>
            <person name="Nowacki M."/>
            <person name="Derisi J."/>
            <person name="Roy S.W."/>
            <person name="Marshall W.F."/>
            <person name="Sood P."/>
        </authorList>
    </citation>
    <scope>NUCLEOTIDE SEQUENCE [LARGE SCALE GENOMIC DNA]</scope>
    <source>
        <strain evidence="5">WM001</strain>
    </source>
</reference>